<accession>A0A2I0K9G6</accession>
<sequence length="295" mass="32207">MKFSLSPTVLGLSDGTIDVKGLTSLGIAESAGFHKPDRQVPTGFSYDMKNSSQLNIERAYMLRANCGNRHSLRVVTALVCTDRCSCDSWSIRSSPGIKTKRLKDVFVNPVFFEDLRDEGRSLEFKRQPERLKIQLNFSNSYKLSQLALLAEATAVIYACHEASHVTHQERHTYTLPGWTLMGPQVESSSVLVTIVSVPPGAELKQSLVVSDIPALRSMAETVLTASRDGSSAVAAVAVQWQRPPPCQLPFCPALLVPSGGSLFFAISPPPPLRQHPRASPEKIMSLVRLVPPPAC</sequence>
<dbReference type="EMBL" id="PGOL01000796">
    <property type="protein sequence ID" value="PKI64733.1"/>
    <property type="molecule type" value="Genomic_DNA"/>
</dbReference>
<evidence type="ECO:0000313" key="2">
    <source>
        <dbReference type="Proteomes" id="UP000233551"/>
    </source>
</evidence>
<protein>
    <submittedName>
        <fullName evidence="1">Uncharacterized protein</fullName>
    </submittedName>
</protein>
<dbReference type="Proteomes" id="UP000233551">
    <property type="component" value="Unassembled WGS sequence"/>
</dbReference>
<organism evidence="1 2">
    <name type="scientific">Punica granatum</name>
    <name type="common">Pomegranate</name>
    <dbReference type="NCBI Taxonomy" id="22663"/>
    <lineage>
        <taxon>Eukaryota</taxon>
        <taxon>Viridiplantae</taxon>
        <taxon>Streptophyta</taxon>
        <taxon>Embryophyta</taxon>
        <taxon>Tracheophyta</taxon>
        <taxon>Spermatophyta</taxon>
        <taxon>Magnoliopsida</taxon>
        <taxon>eudicotyledons</taxon>
        <taxon>Gunneridae</taxon>
        <taxon>Pentapetalae</taxon>
        <taxon>rosids</taxon>
        <taxon>malvids</taxon>
        <taxon>Myrtales</taxon>
        <taxon>Lythraceae</taxon>
        <taxon>Punica</taxon>
    </lineage>
</organism>
<gene>
    <name evidence="1" type="ORF">CRG98_014865</name>
</gene>
<reference evidence="1 2" key="1">
    <citation type="submission" date="2017-11" db="EMBL/GenBank/DDBJ databases">
        <title>De-novo sequencing of pomegranate (Punica granatum L.) genome.</title>
        <authorList>
            <person name="Akparov Z."/>
            <person name="Amiraslanov A."/>
            <person name="Hajiyeva S."/>
            <person name="Abbasov M."/>
            <person name="Kaur K."/>
            <person name="Hamwieh A."/>
            <person name="Solovyev V."/>
            <person name="Salamov A."/>
            <person name="Braich B."/>
            <person name="Kosarev P."/>
            <person name="Mahmoud A."/>
            <person name="Hajiyev E."/>
            <person name="Babayeva S."/>
            <person name="Izzatullayeva V."/>
            <person name="Mammadov A."/>
            <person name="Mammadov A."/>
            <person name="Sharifova S."/>
            <person name="Ojaghi J."/>
            <person name="Eynullazada K."/>
            <person name="Bayramov B."/>
            <person name="Abdulazimova A."/>
            <person name="Shahmuradov I."/>
        </authorList>
    </citation>
    <scope>NUCLEOTIDE SEQUENCE [LARGE SCALE GENOMIC DNA]</scope>
    <source>
        <strain evidence="2">cv. AG2017</strain>
        <tissue evidence="1">Leaf</tissue>
    </source>
</reference>
<name>A0A2I0K9G6_PUNGR</name>
<keyword evidence="2" id="KW-1185">Reference proteome</keyword>
<dbReference type="AlphaFoldDB" id="A0A2I0K9G6"/>
<evidence type="ECO:0000313" key="1">
    <source>
        <dbReference type="EMBL" id="PKI64733.1"/>
    </source>
</evidence>
<proteinExistence type="predicted"/>
<comment type="caution">
    <text evidence="1">The sequence shown here is derived from an EMBL/GenBank/DDBJ whole genome shotgun (WGS) entry which is preliminary data.</text>
</comment>